<organism evidence="1 2">
    <name type="scientific">Pluteus cervinus</name>
    <dbReference type="NCBI Taxonomy" id="181527"/>
    <lineage>
        <taxon>Eukaryota</taxon>
        <taxon>Fungi</taxon>
        <taxon>Dikarya</taxon>
        <taxon>Basidiomycota</taxon>
        <taxon>Agaricomycotina</taxon>
        <taxon>Agaricomycetes</taxon>
        <taxon>Agaricomycetidae</taxon>
        <taxon>Agaricales</taxon>
        <taxon>Pluteineae</taxon>
        <taxon>Pluteaceae</taxon>
        <taxon>Pluteus</taxon>
    </lineage>
</organism>
<name>A0ACD3A0F1_9AGAR</name>
<accession>A0ACD3A0F1</accession>
<dbReference type="Proteomes" id="UP000308600">
    <property type="component" value="Unassembled WGS sequence"/>
</dbReference>
<reference evidence="1 2" key="1">
    <citation type="journal article" date="2019" name="Nat. Ecol. Evol.">
        <title>Megaphylogeny resolves global patterns of mushroom evolution.</title>
        <authorList>
            <person name="Varga T."/>
            <person name="Krizsan K."/>
            <person name="Foldi C."/>
            <person name="Dima B."/>
            <person name="Sanchez-Garcia M."/>
            <person name="Sanchez-Ramirez S."/>
            <person name="Szollosi G.J."/>
            <person name="Szarkandi J.G."/>
            <person name="Papp V."/>
            <person name="Albert L."/>
            <person name="Andreopoulos W."/>
            <person name="Angelini C."/>
            <person name="Antonin V."/>
            <person name="Barry K.W."/>
            <person name="Bougher N.L."/>
            <person name="Buchanan P."/>
            <person name="Buyck B."/>
            <person name="Bense V."/>
            <person name="Catcheside P."/>
            <person name="Chovatia M."/>
            <person name="Cooper J."/>
            <person name="Damon W."/>
            <person name="Desjardin D."/>
            <person name="Finy P."/>
            <person name="Geml J."/>
            <person name="Haridas S."/>
            <person name="Hughes K."/>
            <person name="Justo A."/>
            <person name="Karasinski D."/>
            <person name="Kautmanova I."/>
            <person name="Kiss B."/>
            <person name="Kocsube S."/>
            <person name="Kotiranta H."/>
            <person name="LaButti K.M."/>
            <person name="Lechner B.E."/>
            <person name="Liimatainen K."/>
            <person name="Lipzen A."/>
            <person name="Lukacs Z."/>
            <person name="Mihaltcheva S."/>
            <person name="Morgado L.N."/>
            <person name="Niskanen T."/>
            <person name="Noordeloos M.E."/>
            <person name="Ohm R.A."/>
            <person name="Ortiz-Santana B."/>
            <person name="Ovrebo C."/>
            <person name="Racz N."/>
            <person name="Riley R."/>
            <person name="Savchenko A."/>
            <person name="Shiryaev A."/>
            <person name="Soop K."/>
            <person name="Spirin V."/>
            <person name="Szebenyi C."/>
            <person name="Tomsovsky M."/>
            <person name="Tulloss R.E."/>
            <person name="Uehling J."/>
            <person name="Grigoriev I.V."/>
            <person name="Vagvolgyi C."/>
            <person name="Papp T."/>
            <person name="Martin F.M."/>
            <person name="Miettinen O."/>
            <person name="Hibbett D.S."/>
            <person name="Nagy L.G."/>
        </authorList>
    </citation>
    <scope>NUCLEOTIDE SEQUENCE [LARGE SCALE GENOMIC DNA]</scope>
    <source>
        <strain evidence="1 2">NL-1719</strain>
    </source>
</reference>
<dbReference type="EMBL" id="ML209100">
    <property type="protein sequence ID" value="TFK59036.1"/>
    <property type="molecule type" value="Genomic_DNA"/>
</dbReference>
<gene>
    <name evidence="1" type="ORF">BDN72DRAFT_873100</name>
</gene>
<sequence>MRNATLNDDIKDPSCLYSLEHPDSIPPNLNPLERLSVNIFLGLSGGSQRMYKSVRDSLKQHDGALELLSYHCTKKLIDDWTGIVQLHHDMCPNGCTAYTGDYSDIDKCPACGELRYTVGKKGKPEPRQQFTTIPLGPQIQAQFRSPEGADRMQYRNQKTDEVQEQLRETNGRLEAVDDVFCGQQYLDAENDVLLYQDKESNCWIFQWILLDLDPNLRYKKKYVLPGGFVPGPKKPQNLESYLLPCLRHVAALQRKGLKVWDAFPTLSGRCPFHGRNKPGKGVYYPVALQPHDAPADYPNDKDVDTKAIGQPSPETYLQNVHFVMASRTTAEYNRRRKATGIVRPSICLGFQPHLAFPPPSCFPLDLMHLASLNLPQHLISIWRGTIEWPSSIPEPDFFVLQDPDTWVEHGALVASVRPYLPSYINRPPRNPAEKINSQYKACEFMIYFWMLGPAVFLCKLVRGIRILHQRTILRSDLVEARNLLHKWEHEFEEEYYARKIKLLHMVAPCIHGILHGPEETFSYGPLSLVAQWAMENTIGSLGQEVHQPSNPFANLAERGRLRAQTNALYALIPSLEPPPITTTKTSIPFQQGAVMLHPSEENEYEMPADEVIAYREYLEHRNYLPKDGPVLFCRWARFKLPNGEIIRSAWKERERRNQEGRTSRNIAFSPYVNSPPIYGEVQYFFTCELDGHGTIPLALVMIYSQPLQDLLEDSSGTLMVCKPIGRKGLNVIEACWVTGVVAMIPFPLTPTEMEDPEQREKYGNAFYVGERLTHEIYHSDDVEDEADST</sequence>
<proteinExistence type="predicted"/>
<protein>
    <submittedName>
        <fullName evidence="1">Uncharacterized protein</fullName>
    </submittedName>
</protein>
<evidence type="ECO:0000313" key="1">
    <source>
        <dbReference type="EMBL" id="TFK59036.1"/>
    </source>
</evidence>
<evidence type="ECO:0000313" key="2">
    <source>
        <dbReference type="Proteomes" id="UP000308600"/>
    </source>
</evidence>
<keyword evidence="2" id="KW-1185">Reference proteome</keyword>